<evidence type="ECO:0000256" key="1">
    <source>
        <dbReference type="SAM" id="MobiDB-lite"/>
    </source>
</evidence>
<evidence type="ECO:0000256" key="2">
    <source>
        <dbReference type="SAM" id="Phobius"/>
    </source>
</evidence>
<accession>A0A8S1IX29</accession>
<evidence type="ECO:0000313" key="4">
    <source>
        <dbReference type="Proteomes" id="UP000708148"/>
    </source>
</evidence>
<proteinExistence type="predicted"/>
<feature type="compositionally biased region" description="Polar residues" evidence="1">
    <location>
        <begin position="26"/>
        <end position="36"/>
    </location>
</feature>
<comment type="caution">
    <text evidence="3">The sequence shown here is derived from an EMBL/GenBank/DDBJ whole genome shotgun (WGS) entry which is preliminary data.</text>
</comment>
<keyword evidence="4" id="KW-1185">Reference proteome</keyword>
<keyword evidence="2" id="KW-0472">Membrane</keyword>
<feature type="transmembrane region" description="Helical" evidence="2">
    <location>
        <begin position="83"/>
        <end position="108"/>
    </location>
</feature>
<name>A0A8S1IX29_9CHLO</name>
<feature type="region of interest" description="Disordered" evidence="1">
    <location>
        <begin position="115"/>
        <end position="172"/>
    </location>
</feature>
<feature type="region of interest" description="Disordered" evidence="1">
    <location>
        <begin position="1"/>
        <end position="69"/>
    </location>
</feature>
<evidence type="ECO:0000313" key="3">
    <source>
        <dbReference type="EMBL" id="CAD7699671.1"/>
    </source>
</evidence>
<dbReference type="AlphaFoldDB" id="A0A8S1IX29"/>
<organism evidence="3 4">
    <name type="scientific">Ostreobium quekettii</name>
    <dbReference type="NCBI Taxonomy" id="121088"/>
    <lineage>
        <taxon>Eukaryota</taxon>
        <taxon>Viridiplantae</taxon>
        <taxon>Chlorophyta</taxon>
        <taxon>core chlorophytes</taxon>
        <taxon>Ulvophyceae</taxon>
        <taxon>TCBD clade</taxon>
        <taxon>Bryopsidales</taxon>
        <taxon>Ostreobineae</taxon>
        <taxon>Ostreobiaceae</taxon>
        <taxon>Ostreobium</taxon>
    </lineage>
</organism>
<feature type="compositionally biased region" description="Low complexity" evidence="1">
    <location>
        <begin position="58"/>
        <end position="68"/>
    </location>
</feature>
<dbReference type="EMBL" id="CAJHUC010001088">
    <property type="protein sequence ID" value="CAD7699671.1"/>
    <property type="molecule type" value="Genomic_DNA"/>
</dbReference>
<dbReference type="Proteomes" id="UP000708148">
    <property type="component" value="Unassembled WGS sequence"/>
</dbReference>
<gene>
    <name evidence="3" type="ORF">OSTQU699_LOCUS5030</name>
</gene>
<reference evidence="3" key="1">
    <citation type="submission" date="2020-12" db="EMBL/GenBank/DDBJ databases">
        <authorList>
            <person name="Iha C."/>
        </authorList>
    </citation>
    <scope>NUCLEOTIDE SEQUENCE</scope>
</reference>
<evidence type="ECO:0008006" key="5">
    <source>
        <dbReference type="Google" id="ProtNLM"/>
    </source>
</evidence>
<keyword evidence="2" id="KW-1133">Transmembrane helix</keyword>
<keyword evidence="2" id="KW-0812">Transmembrane</keyword>
<sequence length="172" mass="18843">MVRIIDGEIVQDDDPRLRGFRRPADSATQGGESTTADARRPRGGPGRPSPGWDGASQRGGQPPGRQGPFADIELFGHRISAMLLLGITVGFMLFGWRSLLLGAFLYFVMKNNRARQPPAQQRTGPPAVEQFMQQYMQEQPPRRGDTGQESQQDGSAPVKGSFTGRSFRLGDT</sequence>
<protein>
    <recommendedName>
        <fullName evidence="5">DUF4605 domain-containing protein</fullName>
    </recommendedName>
</protein>